<dbReference type="SUPFAM" id="SSF54593">
    <property type="entry name" value="Glyoxalase/Bleomycin resistance protein/Dihydroxybiphenyl dioxygenase"/>
    <property type="match status" value="1"/>
</dbReference>
<evidence type="ECO:0000259" key="3">
    <source>
        <dbReference type="Pfam" id="PF06983"/>
    </source>
</evidence>
<feature type="domain" description="PhnB-like" evidence="3">
    <location>
        <begin position="141"/>
        <end position="265"/>
    </location>
</feature>
<reference evidence="5" key="1">
    <citation type="submission" date="2016-10" db="EMBL/GenBank/DDBJ databases">
        <authorList>
            <person name="Varghese N."/>
            <person name="Submissions S."/>
        </authorList>
    </citation>
    <scope>NUCLEOTIDE SEQUENCE [LARGE SCALE GENOMIC DNA]</scope>
    <source>
        <strain evidence="5">CGMCC 1.6981</strain>
    </source>
</reference>
<dbReference type="STRING" id="463301.SAMN04487955_107143"/>
<protein>
    <submittedName>
        <fullName evidence="4">Uncharacterized conserved protein</fullName>
    </submittedName>
</protein>
<comment type="similarity">
    <text evidence="1">Belongs to the YciI family.</text>
</comment>
<gene>
    <name evidence="4" type="ORF">SAMN04487955_107143</name>
</gene>
<dbReference type="Pfam" id="PF03795">
    <property type="entry name" value="YCII"/>
    <property type="match status" value="1"/>
</dbReference>
<feature type="domain" description="YCII-related" evidence="2">
    <location>
        <begin position="1"/>
        <end position="103"/>
    </location>
</feature>
<accession>A0A1I7IMK6</accession>
<dbReference type="SUPFAM" id="SSF54909">
    <property type="entry name" value="Dimeric alpha+beta barrel"/>
    <property type="match status" value="1"/>
</dbReference>
<dbReference type="PANTHER" id="PTHR35174:SF4">
    <property type="entry name" value="BLL7163 PROTEIN"/>
    <property type="match status" value="1"/>
</dbReference>
<dbReference type="InterPro" id="IPR011008">
    <property type="entry name" value="Dimeric_a/b-barrel"/>
</dbReference>
<dbReference type="InterPro" id="IPR005545">
    <property type="entry name" value="YCII"/>
</dbReference>
<dbReference type="RefSeq" id="WP_089795894.1">
    <property type="nucleotide sequence ID" value="NZ_FPBP01000007.1"/>
</dbReference>
<dbReference type="Gene3D" id="3.30.70.1060">
    <property type="entry name" value="Dimeric alpha+beta barrel"/>
    <property type="match status" value="1"/>
</dbReference>
<evidence type="ECO:0000313" key="4">
    <source>
        <dbReference type="EMBL" id="SFU74149.1"/>
    </source>
</evidence>
<dbReference type="InterPro" id="IPR029068">
    <property type="entry name" value="Glyas_Bleomycin-R_OHBP_Dase"/>
</dbReference>
<evidence type="ECO:0000259" key="2">
    <source>
        <dbReference type="Pfam" id="PF03795"/>
    </source>
</evidence>
<dbReference type="PANTHER" id="PTHR35174">
    <property type="entry name" value="BLL7171 PROTEIN-RELATED"/>
    <property type="match status" value="1"/>
</dbReference>
<evidence type="ECO:0000313" key="5">
    <source>
        <dbReference type="Proteomes" id="UP000198693"/>
    </source>
</evidence>
<dbReference type="Proteomes" id="UP000198693">
    <property type="component" value="Unassembled WGS sequence"/>
</dbReference>
<organism evidence="4 5">
    <name type="scientific">Halomonas korlensis</name>
    <dbReference type="NCBI Taxonomy" id="463301"/>
    <lineage>
        <taxon>Bacteria</taxon>
        <taxon>Pseudomonadati</taxon>
        <taxon>Pseudomonadota</taxon>
        <taxon>Gammaproteobacteria</taxon>
        <taxon>Oceanospirillales</taxon>
        <taxon>Halomonadaceae</taxon>
        <taxon>Halomonas</taxon>
    </lineage>
</organism>
<dbReference type="EMBL" id="FPBP01000007">
    <property type="protein sequence ID" value="SFU74149.1"/>
    <property type="molecule type" value="Genomic_DNA"/>
</dbReference>
<keyword evidence="5" id="KW-1185">Reference proteome</keyword>
<dbReference type="CDD" id="cd06588">
    <property type="entry name" value="PhnB_like"/>
    <property type="match status" value="1"/>
</dbReference>
<dbReference type="OrthoDB" id="9795306at2"/>
<sequence>MKVMLMRKADADTESGVMPSEAMLQAMADYNERLLQAGVLVTGDGLRPSREGCRIEFHDGEPLVIDGPFAETKELLAGYSVLEVASFDEAIDWARQWPREDADGNATLELRRYFAMEDFEPGAALEKHRAHGQMPQALNLHVNFPGNCREAMAFYADITGGHLEAMLTYGETPAAEQTPPERHGQIIHACLNIRGRRLMGADMAGDCYQAPRGVQVFLEYLDTEQAKRVFQRLAEGGEVIMSFAPTFWARGFGMATDRFGVQWMVACHAEQCL</sequence>
<dbReference type="AlphaFoldDB" id="A0A1I7IMK6"/>
<dbReference type="Pfam" id="PF06983">
    <property type="entry name" value="3-dmu-9_3-mt"/>
    <property type="match status" value="1"/>
</dbReference>
<evidence type="ECO:0000256" key="1">
    <source>
        <dbReference type="ARBA" id="ARBA00007689"/>
    </source>
</evidence>
<name>A0A1I7IMK6_9GAMM</name>
<proteinExistence type="inferred from homology"/>
<dbReference type="Gene3D" id="3.10.180.10">
    <property type="entry name" value="2,3-Dihydroxybiphenyl 1,2-Dioxygenase, domain 1"/>
    <property type="match status" value="1"/>
</dbReference>
<dbReference type="InterPro" id="IPR028973">
    <property type="entry name" value="PhnB-like"/>
</dbReference>